<gene>
    <name evidence="2" type="ORF">CEXT_166751</name>
</gene>
<dbReference type="AlphaFoldDB" id="A0AAV4XXS6"/>
<keyword evidence="1" id="KW-1133">Transmembrane helix</keyword>
<evidence type="ECO:0000256" key="1">
    <source>
        <dbReference type="SAM" id="Phobius"/>
    </source>
</evidence>
<keyword evidence="1" id="KW-0812">Transmembrane</keyword>
<organism evidence="2 3">
    <name type="scientific">Caerostris extrusa</name>
    <name type="common">Bark spider</name>
    <name type="synonym">Caerostris bankana</name>
    <dbReference type="NCBI Taxonomy" id="172846"/>
    <lineage>
        <taxon>Eukaryota</taxon>
        <taxon>Metazoa</taxon>
        <taxon>Ecdysozoa</taxon>
        <taxon>Arthropoda</taxon>
        <taxon>Chelicerata</taxon>
        <taxon>Arachnida</taxon>
        <taxon>Araneae</taxon>
        <taxon>Araneomorphae</taxon>
        <taxon>Entelegynae</taxon>
        <taxon>Araneoidea</taxon>
        <taxon>Araneidae</taxon>
        <taxon>Caerostris</taxon>
    </lineage>
</organism>
<evidence type="ECO:0000313" key="2">
    <source>
        <dbReference type="EMBL" id="GIY99564.1"/>
    </source>
</evidence>
<comment type="caution">
    <text evidence="2">The sequence shown here is derived from an EMBL/GenBank/DDBJ whole genome shotgun (WGS) entry which is preliminary data.</text>
</comment>
<reference evidence="2 3" key="1">
    <citation type="submission" date="2021-06" db="EMBL/GenBank/DDBJ databases">
        <title>Caerostris extrusa draft genome.</title>
        <authorList>
            <person name="Kono N."/>
            <person name="Arakawa K."/>
        </authorList>
    </citation>
    <scope>NUCLEOTIDE SEQUENCE [LARGE SCALE GENOMIC DNA]</scope>
</reference>
<protein>
    <submittedName>
        <fullName evidence="2">Uncharacterized protein</fullName>
    </submittedName>
</protein>
<name>A0AAV4XXS6_CAEEX</name>
<sequence>MAIDCNPFLPPFCRALWWTMLLGVDLLIYSEISARLPAMTRKVSLFLFFVPMGQLKTTFWEVPRSLDVRAENEA</sequence>
<keyword evidence="1" id="KW-0472">Membrane</keyword>
<accession>A0AAV4XXS6</accession>
<keyword evidence="3" id="KW-1185">Reference proteome</keyword>
<evidence type="ECO:0000313" key="3">
    <source>
        <dbReference type="Proteomes" id="UP001054945"/>
    </source>
</evidence>
<dbReference type="Proteomes" id="UP001054945">
    <property type="component" value="Unassembled WGS sequence"/>
</dbReference>
<proteinExistence type="predicted"/>
<dbReference type="EMBL" id="BPLR01018434">
    <property type="protein sequence ID" value="GIY99564.1"/>
    <property type="molecule type" value="Genomic_DNA"/>
</dbReference>
<feature type="transmembrane region" description="Helical" evidence="1">
    <location>
        <begin position="15"/>
        <end position="32"/>
    </location>
</feature>